<dbReference type="GO" id="GO:0000302">
    <property type="term" value="P:response to reactive oxygen species"/>
    <property type="evidence" value="ECO:0007669"/>
    <property type="project" value="TreeGrafter"/>
</dbReference>
<dbReference type="PRINTS" id="PR00459">
    <property type="entry name" value="ASPEROXIDASE"/>
</dbReference>
<comment type="function">
    <text evidence="1">Destroys radicals which are normally produced within the cells and which are toxic to biological systems.</text>
</comment>
<feature type="chain" id="PRO_5002173433" description="Peroxidase" evidence="8">
    <location>
        <begin position="23"/>
        <end position="610"/>
    </location>
</feature>
<protein>
    <recommendedName>
        <fullName evidence="8">Peroxidase</fullName>
        <ecNumber evidence="8">1.11.1.-</ecNumber>
    </recommendedName>
</protein>
<keyword evidence="6 8" id="KW-0560">Oxidoreductase</keyword>
<comment type="similarity">
    <text evidence="2">Belongs to the peroxidase family. Cytochrome c peroxidase subfamily.</text>
</comment>
<evidence type="ECO:0000256" key="8">
    <source>
        <dbReference type="RuleBase" id="RU363051"/>
    </source>
</evidence>
<dbReference type="EMBL" id="KN831768">
    <property type="protein sequence ID" value="KIM48706.1"/>
    <property type="molecule type" value="Genomic_DNA"/>
</dbReference>
<evidence type="ECO:0000256" key="2">
    <source>
        <dbReference type="ARBA" id="ARBA00005997"/>
    </source>
</evidence>
<dbReference type="InterPro" id="IPR002016">
    <property type="entry name" value="Haem_peroxidase"/>
</dbReference>
<evidence type="ECO:0000313" key="12">
    <source>
        <dbReference type="Proteomes" id="UP000053424"/>
    </source>
</evidence>
<evidence type="ECO:0000313" key="11">
    <source>
        <dbReference type="EMBL" id="KIM48706.1"/>
    </source>
</evidence>
<dbReference type="Proteomes" id="UP000053424">
    <property type="component" value="Unassembled WGS sequence"/>
</dbReference>
<dbReference type="Gene3D" id="1.10.520.10">
    <property type="match status" value="1"/>
</dbReference>
<dbReference type="PANTHER" id="PTHR31356">
    <property type="entry name" value="THYLAKOID LUMENAL 29 KDA PROTEIN, CHLOROPLASTIC-RELATED"/>
    <property type="match status" value="1"/>
</dbReference>
<dbReference type="InterPro" id="IPR044831">
    <property type="entry name" value="Ccp1-like"/>
</dbReference>
<dbReference type="PANTHER" id="PTHR31356:SF53">
    <property type="entry name" value="HEME PEROXIDASE"/>
    <property type="match status" value="1"/>
</dbReference>
<evidence type="ECO:0000256" key="6">
    <source>
        <dbReference type="ARBA" id="ARBA00023002"/>
    </source>
</evidence>
<dbReference type="PRINTS" id="PR00458">
    <property type="entry name" value="PEROXIDASE"/>
</dbReference>
<dbReference type="SUPFAM" id="SSF48113">
    <property type="entry name" value="Heme-dependent peroxidases"/>
    <property type="match status" value="1"/>
</dbReference>
<dbReference type="GO" id="GO:0046872">
    <property type="term" value="F:metal ion binding"/>
    <property type="evidence" value="ECO:0007669"/>
    <property type="project" value="UniProtKB-UniRule"/>
</dbReference>
<name>A0A0C3CY12_HEBCY</name>
<dbReference type="HOGENOM" id="CLU_004824_3_1_1"/>
<dbReference type="InterPro" id="IPR010255">
    <property type="entry name" value="Haem_peroxidase_sf"/>
</dbReference>
<dbReference type="AlphaFoldDB" id="A0A0C3CY12"/>
<keyword evidence="3 8" id="KW-0575">Peroxidase</keyword>
<evidence type="ECO:0000256" key="4">
    <source>
        <dbReference type="ARBA" id="ARBA00022617"/>
    </source>
</evidence>
<keyword evidence="9" id="KW-1133">Transmembrane helix</keyword>
<dbReference type="GO" id="GO:0020037">
    <property type="term" value="F:heme binding"/>
    <property type="evidence" value="ECO:0007669"/>
    <property type="project" value="UniProtKB-UniRule"/>
</dbReference>
<dbReference type="GO" id="GO:0004601">
    <property type="term" value="F:peroxidase activity"/>
    <property type="evidence" value="ECO:0007669"/>
    <property type="project" value="UniProtKB-KW"/>
</dbReference>
<keyword evidence="9" id="KW-0472">Membrane</keyword>
<reference evidence="12" key="2">
    <citation type="submission" date="2015-01" db="EMBL/GenBank/DDBJ databases">
        <title>Evolutionary Origins and Diversification of the Mycorrhizal Mutualists.</title>
        <authorList>
            <consortium name="DOE Joint Genome Institute"/>
            <consortium name="Mycorrhizal Genomics Consortium"/>
            <person name="Kohler A."/>
            <person name="Kuo A."/>
            <person name="Nagy L.G."/>
            <person name="Floudas D."/>
            <person name="Copeland A."/>
            <person name="Barry K.W."/>
            <person name="Cichocki N."/>
            <person name="Veneault-Fourrey C."/>
            <person name="LaButti K."/>
            <person name="Lindquist E.A."/>
            <person name="Lipzen A."/>
            <person name="Lundell T."/>
            <person name="Morin E."/>
            <person name="Murat C."/>
            <person name="Riley R."/>
            <person name="Ohm R."/>
            <person name="Sun H."/>
            <person name="Tunlid A."/>
            <person name="Henrissat B."/>
            <person name="Grigoriev I.V."/>
            <person name="Hibbett D.S."/>
            <person name="Martin F."/>
        </authorList>
    </citation>
    <scope>NUCLEOTIDE SEQUENCE [LARGE SCALE GENOMIC DNA]</scope>
    <source>
        <strain evidence="12">h7</strain>
    </source>
</reference>
<keyword evidence="5" id="KW-0479">Metal-binding</keyword>
<dbReference type="GO" id="GO:0042744">
    <property type="term" value="P:hydrogen peroxide catabolic process"/>
    <property type="evidence" value="ECO:0007669"/>
    <property type="project" value="TreeGrafter"/>
</dbReference>
<feature type="transmembrane region" description="Helical" evidence="9">
    <location>
        <begin position="587"/>
        <end position="609"/>
    </location>
</feature>
<evidence type="ECO:0000256" key="1">
    <source>
        <dbReference type="ARBA" id="ARBA00003917"/>
    </source>
</evidence>
<feature type="domain" description="Plant heme peroxidase family profile" evidence="10">
    <location>
        <begin position="65"/>
        <end position="219"/>
    </location>
</feature>
<feature type="signal peptide" evidence="8">
    <location>
        <begin position="1"/>
        <end position="22"/>
    </location>
</feature>
<evidence type="ECO:0000256" key="3">
    <source>
        <dbReference type="ARBA" id="ARBA00022559"/>
    </source>
</evidence>
<dbReference type="STRING" id="686832.A0A0C3CY12"/>
<organism evidence="11 12">
    <name type="scientific">Hebeloma cylindrosporum</name>
    <dbReference type="NCBI Taxonomy" id="76867"/>
    <lineage>
        <taxon>Eukaryota</taxon>
        <taxon>Fungi</taxon>
        <taxon>Dikarya</taxon>
        <taxon>Basidiomycota</taxon>
        <taxon>Agaricomycotina</taxon>
        <taxon>Agaricomycetes</taxon>
        <taxon>Agaricomycetidae</taxon>
        <taxon>Agaricales</taxon>
        <taxon>Agaricineae</taxon>
        <taxon>Hymenogastraceae</taxon>
        <taxon>Hebeloma</taxon>
    </lineage>
</organism>
<evidence type="ECO:0000256" key="9">
    <source>
        <dbReference type="SAM" id="Phobius"/>
    </source>
</evidence>
<keyword evidence="7" id="KW-0408">Iron</keyword>
<keyword evidence="8" id="KW-0732">Signal</keyword>
<gene>
    <name evidence="11" type="ORF">M413DRAFT_60202</name>
</gene>
<dbReference type="InterPro" id="IPR002207">
    <property type="entry name" value="Peroxidase_I"/>
</dbReference>
<dbReference type="Pfam" id="PF00141">
    <property type="entry name" value="peroxidase"/>
    <property type="match status" value="1"/>
</dbReference>
<keyword evidence="9" id="KW-0812">Transmembrane</keyword>
<keyword evidence="12" id="KW-1185">Reference proteome</keyword>
<sequence length="610" mass="66239">MCRKTLVLVLQLLPLVIPLSSAAYTWPSPQYDALEGLLFEGRRSDGSSLSDLVHPCRKRTGTLASVPAEWLRFAFHDMATHNVDDGTGGLDGSIVYELGRPENFGLGFNQTLNDFEAFPNKLVSRADVISIGAIMAVATCGGPVIPFRGGRIDAWAGGATGAPEPQFDLPTLTEMFRKQGFNQAEMIKLVACGHTMGGVRSSDFPQLVAPDPNSVYPVFDDFDTTMAFDNDVVTEYLDGSTKNILVVGTNQTMNSDLRVFEADGNSTMRSLGDATVFQSECQSILARMLDVVPKDVTLTDEITLLPAKVNAAQLTFEKNQLVFKSTFRLTQPTNATANANRNVTMLWCDKYGDNKNCAGKTNTALSVSKLAESPDVSPVTKNLGYSFLLYDFVVPINNAASISKFWFKVDEMDGSAATTYNNGGSGYPIDQDQVLFVPMLSHVDVVAVNTTSPQTYTNRYGQEFTRIYSLVAAVRDGVNPSRVYAEVSDVAVKDFPVAISSTIEFTQNSTSFPPQSGYTFYTSKMDDIGLQLTMDLHAVSGQSTYTQTFVQTLVLDNTPYVKPGAVSTVASSKSAAVRLVGGRSWEVWHALVLVAFGVVYLGESLLGWAL</sequence>
<dbReference type="PROSITE" id="PS50873">
    <property type="entry name" value="PEROXIDASE_4"/>
    <property type="match status" value="1"/>
</dbReference>
<dbReference type="GO" id="GO:0034599">
    <property type="term" value="P:cellular response to oxidative stress"/>
    <property type="evidence" value="ECO:0007669"/>
    <property type="project" value="InterPro"/>
</dbReference>
<evidence type="ECO:0000259" key="10">
    <source>
        <dbReference type="PROSITE" id="PS50873"/>
    </source>
</evidence>
<proteinExistence type="inferred from homology"/>
<evidence type="ECO:0000256" key="5">
    <source>
        <dbReference type="ARBA" id="ARBA00022723"/>
    </source>
</evidence>
<accession>A0A0C3CY12</accession>
<reference evidence="11 12" key="1">
    <citation type="submission" date="2014-04" db="EMBL/GenBank/DDBJ databases">
        <authorList>
            <consortium name="DOE Joint Genome Institute"/>
            <person name="Kuo A."/>
            <person name="Gay G."/>
            <person name="Dore J."/>
            <person name="Kohler A."/>
            <person name="Nagy L.G."/>
            <person name="Floudas D."/>
            <person name="Copeland A."/>
            <person name="Barry K.W."/>
            <person name="Cichocki N."/>
            <person name="Veneault-Fourrey C."/>
            <person name="LaButti K."/>
            <person name="Lindquist E.A."/>
            <person name="Lipzen A."/>
            <person name="Lundell T."/>
            <person name="Morin E."/>
            <person name="Murat C."/>
            <person name="Sun H."/>
            <person name="Tunlid A."/>
            <person name="Henrissat B."/>
            <person name="Grigoriev I.V."/>
            <person name="Hibbett D.S."/>
            <person name="Martin F."/>
            <person name="Nordberg H.P."/>
            <person name="Cantor M.N."/>
            <person name="Hua S.X."/>
        </authorList>
    </citation>
    <scope>NUCLEOTIDE SEQUENCE [LARGE SCALE GENOMIC DNA]</scope>
    <source>
        <strain evidence="12">h7</strain>
    </source>
</reference>
<keyword evidence="4" id="KW-0349">Heme</keyword>
<dbReference type="OrthoDB" id="5985073at2759"/>
<evidence type="ECO:0000256" key="7">
    <source>
        <dbReference type="ARBA" id="ARBA00023004"/>
    </source>
</evidence>
<dbReference type="EC" id="1.11.1.-" evidence="8"/>